<evidence type="ECO:0000256" key="1">
    <source>
        <dbReference type="ARBA" id="ARBA00004123"/>
    </source>
</evidence>
<proteinExistence type="predicted"/>
<feature type="compositionally biased region" description="Polar residues" evidence="3">
    <location>
        <begin position="119"/>
        <end position="142"/>
    </location>
</feature>
<feature type="region of interest" description="Disordered" evidence="3">
    <location>
        <begin position="353"/>
        <end position="372"/>
    </location>
</feature>
<dbReference type="PANTHER" id="PTHR33137:SF4">
    <property type="entry name" value="MEDIATOR OF RNA POLYMERASE II TRANSCRIPTION SUBUNIT 15A-RELATED"/>
    <property type="match status" value="1"/>
</dbReference>
<protein>
    <recommendedName>
        <fullName evidence="4">Mediator complex subunit 15 KIX domain-containing protein</fullName>
    </recommendedName>
</protein>
<feature type="region of interest" description="Disordered" evidence="3">
    <location>
        <begin position="1"/>
        <end position="20"/>
    </location>
</feature>
<reference evidence="5" key="1">
    <citation type="submission" date="2023-10" db="EMBL/GenBank/DDBJ databases">
        <title>Chromosome-level genome of the transformable northern wattle, Acacia crassicarpa.</title>
        <authorList>
            <person name="Massaro I."/>
            <person name="Sinha N.R."/>
            <person name="Poethig S."/>
            <person name="Leichty A.R."/>
        </authorList>
    </citation>
    <scope>NUCLEOTIDE SEQUENCE</scope>
    <source>
        <strain evidence="5">Acra3RX</strain>
        <tissue evidence="5">Leaf</tissue>
    </source>
</reference>
<dbReference type="EMBL" id="JAWXYG010000019">
    <property type="protein sequence ID" value="KAK4252939.1"/>
    <property type="molecule type" value="Genomic_DNA"/>
</dbReference>
<organism evidence="5 6">
    <name type="scientific">Acacia crassicarpa</name>
    <name type="common">northern wattle</name>
    <dbReference type="NCBI Taxonomy" id="499986"/>
    <lineage>
        <taxon>Eukaryota</taxon>
        <taxon>Viridiplantae</taxon>
        <taxon>Streptophyta</taxon>
        <taxon>Embryophyta</taxon>
        <taxon>Tracheophyta</taxon>
        <taxon>Spermatophyta</taxon>
        <taxon>Magnoliopsida</taxon>
        <taxon>eudicotyledons</taxon>
        <taxon>Gunneridae</taxon>
        <taxon>Pentapetalae</taxon>
        <taxon>rosids</taxon>
        <taxon>fabids</taxon>
        <taxon>Fabales</taxon>
        <taxon>Fabaceae</taxon>
        <taxon>Caesalpinioideae</taxon>
        <taxon>mimosoid clade</taxon>
        <taxon>Acacieae</taxon>
        <taxon>Acacia</taxon>
    </lineage>
</organism>
<dbReference type="InterPro" id="IPR036529">
    <property type="entry name" value="KIX_dom_sf"/>
</dbReference>
<evidence type="ECO:0000259" key="4">
    <source>
        <dbReference type="Pfam" id="PF16987"/>
    </source>
</evidence>
<feature type="compositionally biased region" description="Polar residues" evidence="3">
    <location>
        <begin position="260"/>
        <end position="305"/>
    </location>
</feature>
<evidence type="ECO:0000256" key="2">
    <source>
        <dbReference type="ARBA" id="ARBA00023242"/>
    </source>
</evidence>
<dbReference type="SUPFAM" id="SSF47040">
    <property type="entry name" value="Kix domain of CBP (creb binding protein)"/>
    <property type="match status" value="1"/>
</dbReference>
<feature type="region of interest" description="Disordered" evidence="3">
    <location>
        <begin position="395"/>
        <end position="419"/>
    </location>
</feature>
<feature type="compositionally biased region" description="Low complexity" evidence="3">
    <location>
        <begin position="353"/>
        <end position="366"/>
    </location>
</feature>
<dbReference type="InterPro" id="IPR036546">
    <property type="entry name" value="MED15_KIX"/>
</dbReference>
<comment type="caution">
    <text evidence="5">The sequence shown here is derived from an EMBL/GenBank/DDBJ whole genome shotgun (WGS) entry which is preliminary data.</text>
</comment>
<comment type="subcellular location">
    <subcellularLocation>
        <location evidence="1">Nucleus</location>
    </subcellularLocation>
</comment>
<dbReference type="InterPro" id="IPR044661">
    <property type="entry name" value="MED15a/b/c-like"/>
</dbReference>
<evidence type="ECO:0000313" key="5">
    <source>
        <dbReference type="EMBL" id="KAK4252939.1"/>
    </source>
</evidence>
<feature type="region of interest" description="Disordered" evidence="3">
    <location>
        <begin position="621"/>
        <end position="642"/>
    </location>
</feature>
<dbReference type="FunFam" id="1.10.246.20:FF:000003">
    <property type="entry name" value="Mediator of RNA polymerase II transcription subunit 15a"/>
    <property type="match status" value="1"/>
</dbReference>
<evidence type="ECO:0000256" key="3">
    <source>
        <dbReference type="SAM" id="MobiDB-lite"/>
    </source>
</evidence>
<gene>
    <name evidence="5" type="ORF">QN277_011065</name>
</gene>
<dbReference type="Pfam" id="PF16987">
    <property type="entry name" value="KIX_2"/>
    <property type="match status" value="1"/>
</dbReference>
<keyword evidence="2" id="KW-0539">Nucleus</keyword>
<dbReference type="Gene3D" id="1.10.246.20">
    <property type="entry name" value="Coactivator CBP, KIX domain"/>
    <property type="match status" value="1"/>
</dbReference>
<dbReference type="PANTHER" id="PTHR33137">
    <property type="entry name" value="MEDIATOR OF RNA POLYMERASE II TRANSCRIPTION SUBUNIT 15A-RELATED"/>
    <property type="match status" value="1"/>
</dbReference>
<feature type="region of interest" description="Disordered" evidence="3">
    <location>
        <begin position="512"/>
        <end position="541"/>
    </location>
</feature>
<keyword evidence="6" id="KW-1185">Reference proteome</keyword>
<accession>A0AAE1M5W3</accession>
<dbReference type="Proteomes" id="UP001293593">
    <property type="component" value="Unassembled WGS sequence"/>
</dbReference>
<dbReference type="GO" id="GO:0031490">
    <property type="term" value="F:chromatin DNA binding"/>
    <property type="evidence" value="ECO:0007669"/>
    <property type="project" value="InterPro"/>
</dbReference>
<dbReference type="GO" id="GO:0003713">
    <property type="term" value="F:transcription coactivator activity"/>
    <property type="evidence" value="ECO:0007669"/>
    <property type="project" value="InterPro"/>
</dbReference>
<feature type="domain" description="Mediator complex subunit 15 KIX" evidence="4">
    <location>
        <begin position="19"/>
        <end position="97"/>
    </location>
</feature>
<feature type="region of interest" description="Disordered" evidence="3">
    <location>
        <begin position="92"/>
        <end position="143"/>
    </location>
</feature>
<feature type="compositionally biased region" description="Low complexity" evidence="3">
    <location>
        <begin position="94"/>
        <end position="108"/>
    </location>
</feature>
<dbReference type="AlphaFoldDB" id="A0AAE1M5W3"/>
<evidence type="ECO:0000313" key="6">
    <source>
        <dbReference type="Proteomes" id="UP001293593"/>
    </source>
</evidence>
<sequence length="642" mass="71810">MDTNTWRPTRGTEAPMDTSDWRTQLQPDSRQRIVNKMMETLKRHIPFSGQEGLHELQNIAQRFEEKIYTAATSQPDYLRKISLKMLTMETKSHNMNNPMPSNPGGPSNQPTEAGLLQPRVQNPGTSSTSLDSTAQTGQSNGGDWQEEVYQKIKIMEEKYLPELNEVYEKIVARLQQHDSLPQQPKSDQLNRLKMFKTMLEKLLAFLQVPKGNISPGFKEKLGVYEKQIVNFINTNRPRKPLQPGQHPPPIHSIPQSQSQLSHENQINTQLQPTNNQGSVAAMPQNNMSSLNSMPGVSTAPQSMMNPMQPGASLDSGQGSHLNSLRHFLASSLQQNTISATMMSQVQSQPAQIQQQLGLQQQPSSLQRDMQQRLQASGPLCQQQNVLDQQKQLYQSQRALPETSSTSVDSTAQTGQSNGGDWREEVYQKIKIMKEKYLPELNEVYQKIAARLQQHDSLPQQPKSDQLNRLKMFKTMLEKLLAFLQVPKGNILPGFKEKLGVYEKQIVNFINTNRPRKPLQPGQHPPPIHSIPQSQSQLSHENQINTQLQPTNNQGSVAAMPQNNMSSLNSMPGVSTAQQSMMNPMQPGASLDSGQGSHLNSLRHFHASSLQQNTVSALQQNNMSPISSQGGVNVIQPNLSSFQ</sequence>
<name>A0AAE1M5W3_9FABA</name>
<feature type="compositionally biased region" description="Polar residues" evidence="3">
    <location>
        <begin position="395"/>
        <end position="415"/>
    </location>
</feature>
<dbReference type="GO" id="GO:0005634">
    <property type="term" value="C:nucleus"/>
    <property type="evidence" value="ECO:0007669"/>
    <property type="project" value="UniProtKB-SubCell"/>
</dbReference>
<feature type="region of interest" description="Disordered" evidence="3">
    <location>
        <begin position="235"/>
        <end position="319"/>
    </location>
</feature>